<dbReference type="InterPro" id="IPR011989">
    <property type="entry name" value="ARM-like"/>
</dbReference>
<organism evidence="2 3">
    <name type="scientific">Nematocida ausubeli (strain ATCC PRA-371 / ERTm2)</name>
    <name type="common">Nematode killer fungus</name>
    <dbReference type="NCBI Taxonomy" id="1913371"/>
    <lineage>
        <taxon>Eukaryota</taxon>
        <taxon>Fungi</taxon>
        <taxon>Fungi incertae sedis</taxon>
        <taxon>Microsporidia</taxon>
        <taxon>Nematocida</taxon>
    </lineage>
</organism>
<dbReference type="SUPFAM" id="SSF48371">
    <property type="entry name" value="ARM repeat"/>
    <property type="match status" value="1"/>
</dbReference>
<dbReference type="AlphaFoldDB" id="A0A086J366"/>
<dbReference type="HOGENOM" id="CLU_476572_0_0_1"/>
<keyword evidence="3" id="KW-1185">Reference proteome</keyword>
<proteinExistence type="predicted"/>
<dbReference type="Proteomes" id="UP000054524">
    <property type="component" value="Unassembled WGS sequence"/>
</dbReference>
<dbReference type="RefSeq" id="XP_052905139.1">
    <property type="nucleotide sequence ID" value="XM_053048379.1"/>
</dbReference>
<accession>A0A086J366</accession>
<protein>
    <submittedName>
        <fullName evidence="2">Uncharacterized protein</fullName>
    </submittedName>
</protein>
<feature type="region of interest" description="Disordered" evidence="1">
    <location>
        <begin position="1"/>
        <end position="25"/>
    </location>
</feature>
<evidence type="ECO:0000313" key="3">
    <source>
        <dbReference type="Proteomes" id="UP000054524"/>
    </source>
</evidence>
<comment type="caution">
    <text evidence="2">The sequence shown here is derived from an EMBL/GenBank/DDBJ whole genome shotgun (WGS) entry which is preliminary data.</text>
</comment>
<dbReference type="GeneID" id="77675708"/>
<dbReference type="EMBL" id="AKIJ01000002">
    <property type="protein sequence ID" value="KFG26584.1"/>
    <property type="molecule type" value="Genomic_DNA"/>
</dbReference>
<sequence length="571" mass="66281">MVNTNKTSENGEKKGPFLQKDAPVERVSPSDALSLMHGWRFVPDELELKKRMLYALAVGFECLSMWVYKQIIPYVDKYGGEDFESTIFPKLLSAQAQSKYTLTEIHQEIERNIVVLVKRMYPKHSKIFFTEDATEEAINEFRNDASQKDKDCIRVLYCFLQLFLTEIEELDVRTVELIFFLGKVLDCRIYDYLISYFSTEKDLLLEILVNKMKNRQMNMPEQRHLQDADIEKLFGKLEKTTYTVKEEEDLAKKILLDLSKEMDVDPAVFFMIHALMFIKCKPDEIILEKIIDQMKNKNKAVRGQCTIILQAFSKYEGVTETLIKALEDADDDIKHQAKISLAVAIPQVVERQAELIDLYAKWIEEEECKYIEQLPHILIAAKNTNHPKHTDLYKAYCRIIQNTSAQMQVILLNKAVEIFSLYIKSEDLIMEEIKEMKIEDKKTGIEFPSPDLTENAEVHSYSADDAVSDLERLLMILAGQEGTVDETIKILPKISKLVTSSFPSRLLLSLYERDPKRNWRYWTCLLNTTESMKSILSDTNKEKILEHIKKLTKHWASAVRKAAHQTEILFA</sequence>
<dbReference type="OrthoDB" id="2187620at2759"/>
<evidence type="ECO:0000313" key="2">
    <source>
        <dbReference type="EMBL" id="KFG26584.1"/>
    </source>
</evidence>
<gene>
    <name evidence="2" type="ORF">NESG_00735</name>
</gene>
<reference evidence="2 3" key="1">
    <citation type="journal article" date="2014" name="Genome Announc.">
        <title>Genome Sequence of the Microsporidian Species Nematocida sp1 Strain ERTm6 (ATCC PRA-372).</title>
        <authorList>
            <person name="Bakowski M.A."/>
            <person name="Priest M."/>
            <person name="Young S."/>
            <person name="Cuomo C.A."/>
            <person name="Troemel E.R."/>
        </authorList>
    </citation>
    <scope>NUCLEOTIDE SEQUENCE [LARGE SCALE GENOMIC DNA]</scope>
    <source>
        <strain evidence="2 3">ERTm6</strain>
    </source>
</reference>
<evidence type="ECO:0000256" key="1">
    <source>
        <dbReference type="SAM" id="MobiDB-lite"/>
    </source>
</evidence>
<dbReference type="Gene3D" id="1.25.10.10">
    <property type="entry name" value="Leucine-rich Repeat Variant"/>
    <property type="match status" value="1"/>
</dbReference>
<name>A0A086J366_NEMA1</name>
<dbReference type="InterPro" id="IPR016024">
    <property type="entry name" value="ARM-type_fold"/>
</dbReference>